<gene>
    <name evidence="2" type="ORF">E2C01_096340</name>
</gene>
<name>A0A5B7K6M1_PORTR</name>
<organism evidence="2 3">
    <name type="scientific">Portunus trituberculatus</name>
    <name type="common">Swimming crab</name>
    <name type="synonym">Neptunus trituberculatus</name>
    <dbReference type="NCBI Taxonomy" id="210409"/>
    <lineage>
        <taxon>Eukaryota</taxon>
        <taxon>Metazoa</taxon>
        <taxon>Ecdysozoa</taxon>
        <taxon>Arthropoda</taxon>
        <taxon>Crustacea</taxon>
        <taxon>Multicrustacea</taxon>
        <taxon>Malacostraca</taxon>
        <taxon>Eumalacostraca</taxon>
        <taxon>Eucarida</taxon>
        <taxon>Decapoda</taxon>
        <taxon>Pleocyemata</taxon>
        <taxon>Brachyura</taxon>
        <taxon>Eubrachyura</taxon>
        <taxon>Portunoidea</taxon>
        <taxon>Portunidae</taxon>
        <taxon>Portuninae</taxon>
        <taxon>Portunus</taxon>
    </lineage>
</organism>
<protein>
    <submittedName>
        <fullName evidence="2">Uncharacterized protein</fullName>
    </submittedName>
</protein>
<accession>A0A5B7K6M1</accession>
<dbReference type="EMBL" id="VSRR010124630">
    <property type="protein sequence ID" value="MPD00839.1"/>
    <property type="molecule type" value="Genomic_DNA"/>
</dbReference>
<proteinExistence type="predicted"/>
<evidence type="ECO:0000256" key="1">
    <source>
        <dbReference type="SAM" id="MobiDB-lite"/>
    </source>
</evidence>
<feature type="region of interest" description="Disordered" evidence="1">
    <location>
        <begin position="1"/>
        <end position="72"/>
    </location>
</feature>
<comment type="caution">
    <text evidence="2">The sequence shown here is derived from an EMBL/GenBank/DDBJ whole genome shotgun (WGS) entry which is preliminary data.</text>
</comment>
<dbReference type="Proteomes" id="UP000324222">
    <property type="component" value="Unassembled WGS sequence"/>
</dbReference>
<evidence type="ECO:0000313" key="3">
    <source>
        <dbReference type="Proteomes" id="UP000324222"/>
    </source>
</evidence>
<reference evidence="2 3" key="1">
    <citation type="submission" date="2019-05" db="EMBL/GenBank/DDBJ databases">
        <title>Another draft genome of Portunus trituberculatus and its Hox gene families provides insights of decapod evolution.</title>
        <authorList>
            <person name="Jeong J.-H."/>
            <person name="Song I."/>
            <person name="Kim S."/>
            <person name="Choi T."/>
            <person name="Kim D."/>
            <person name="Ryu S."/>
            <person name="Kim W."/>
        </authorList>
    </citation>
    <scope>NUCLEOTIDE SEQUENCE [LARGE SCALE GENOMIC DNA]</scope>
    <source>
        <tissue evidence="2">Muscle</tissue>
    </source>
</reference>
<dbReference type="OrthoDB" id="6157510at2759"/>
<dbReference type="AlphaFoldDB" id="A0A5B7K6M1"/>
<keyword evidence="3" id="KW-1185">Reference proteome</keyword>
<feature type="compositionally biased region" description="Polar residues" evidence="1">
    <location>
        <begin position="45"/>
        <end position="72"/>
    </location>
</feature>
<sequence>MSMLVRRGTMCHRNSSRRLQRKNQQQRAAMQLQGRPGSAKARSPGVSQPQTPAGGPSSSKGVTPSTSRGKRA</sequence>
<evidence type="ECO:0000313" key="2">
    <source>
        <dbReference type="EMBL" id="MPD00839.1"/>
    </source>
</evidence>